<keyword evidence="3" id="KW-1185">Reference proteome</keyword>
<dbReference type="InterPro" id="IPR007138">
    <property type="entry name" value="ABM_dom"/>
</dbReference>
<dbReference type="RefSeq" id="WP_183601092.1">
    <property type="nucleotide sequence ID" value="NZ_JACHXK010000006.1"/>
</dbReference>
<feature type="domain" description="ABM" evidence="1">
    <location>
        <begin position="2"/>
        <end position="91"/>
    </location>
</feature>
<dbReference type="PANTHER" id="PTHR33336:SF3">
    <property type="entry name" value="ABM DOMAIN-CONTAINING PROTEIN"/>
    <property type="match status" value="1"/>
</dbReference>
<sequence length="98" mass="11198">MIIIHAELKINPEQRSAFLEQARAAVAETRKEEGNISYSYYESVEEPNTFMFVEQWKDKPAVDFHSGSAHFLAFIGAIRPMLTAPFQPQVFLVPDPQQ</sequence>
<keyword evidence="2" id="KW-0560">Oxidoreductase</keyword>
<keyword evidence="2" id="KW-0503">Monooxygenase</keyword>
<comment type="caution">
    <text evidence="2">The sequence shown here is derived from an EMBL/GenBank/DDBJ whole genome shotgun (WGS) entry which is preliminary data.</text>
</comment>
<accession>A0A7W5FNK4</accession>
<reference evidence="2 3" key="1">
    <citation type="submission" date="2020-08" db="EMBL/GenBank/DDBJ databases">
        <title>Genomic Encyclopedia of Type Strains, Phase III (KMG-III): the genomes of soil and plant-associated and newly described type strains.</title>
        <authorList>
            <person name="Whitman W."/>
        </authorList>
    </citation>
    <scope>NUCLEOTIDE SEQUENCE [LARGE SCALE GENOMIC DNA]</scope>
    <source>
        <strain evidence="2 3">CECT 5862</strain>
    </source>
</reference>
<evidence type="ECO:0000259" key="1">
    <source>
        <dbReference type="PROSITE" id="PS51725"/>
    </source>
</evidence>
<dbReference type="PROSITE" id="PS51725">
    <property type="entry name" value="ABM"/>
    <property type="match status" value="1"/>
</dbReference>
<dbReference type="Pfam" id="PF03992">
    <property type="entry name" value="ABM"/>
    <property type="match status" value="1"/>
</dbReference>
<evidence type="ECO:0000313" key="2">
    <source>
        <dbReference type="EMBL" id="MBB3111237.1"/>
    </source>
</evidence>
<dbReference type="Gene3D" id="3.30.70.100">
    <property type="match status" value="1"/>
</dbReference>
<dbReference type="Proteomes" id="UP000570361">
    <property type="component" value="Unassembled WGS sequence"/>
</dbReference>
<organism evidence="2 3">
    <name type="scientific">Paenibacillus phyllosphaerae</name>
    <dbReference type="NCBI Taxonomy" id="274593"/>
    <lineage>
        <taxon>Bacteria</taxon>
        <taxon>Bacillati</taxon>
        <taxon>Bacillota</taxon>
        <taxon>Bacilli</taxon>
        <taxon>Bacillales</taxon>
        <taxon>Paenibacillaceae</taxon>
        <taxon>Paenibacillus</taxon>
    </lineage>
</organism>
<dbReference type="EMBL" id="JACHXK010000006">
    <property type="protein sequence ID" value="MBB3111237.1"/>
    <property type="molecule type" value="Genomic_DNA"/>
</dbReference>
<dbReference type="PANTHER" id="PTHR33336">
    <property type="entry name" value="QUINOL MONOOXYGENASE YGIN-RELATED"/>
    <property type="match status" value="1"/>
</dbReference>
<gene>
    <name evidence="2" type="ORF">FHS18_003305</name>
</gene>
<dbReference type="GO" id="GO:0004497">
    <property type="term" value="F:monooxygenase activity"/>
    <property type="evidence" value="ECO:0007669"/>
    <property type="project" value="UniProtKB-KW"/>
</dbReference>
<dbReference type="InterPro" id="IPR011008">
    <property type="entry name" value="Dimeric_a/b-barrel"/>
</dbReference>
<evidence type="ECO:0000313" key="3">
    <source>
        <dbReference type="Proteomes" id="UP000570361"/>
    </source>
</evidence>
<proteinExistence type="predicted"/>
<dbReference type="InterPro" id="IPR050744">
    <property type="entry name" value="AI-2_Isomerase_LsrG"/>
</dbReference>
<name>A0A7W5FNK4_9BACL</name>
<dbReference type="SUPFAM" id="SSF54909">
    <property type="entry name" value="Dimeric alpha+beta barrel"/>
    <property type="match status" value="1"/>
</dbReference>
<protein>
    <submittedName>
        <fullName evidence="2">Quinol monooxygenase YgiN</fullName>
    </submittedName>
</protein>
<dbReference type="AlphaFoldDB" id="A0A7W5FNK4"/>